<dbReference type="Pfam" id="PF09995">
    <property type="entry name" value="MPAB_Lcp_cat"/>
    <property type="match status" value="1"/>
</dbReference>
<evidence type="ECO:0000313" key="2">
    <source>
        <dbReference type="EMBL" id="SEH59799.1"/>
    </source>
</evidence>
<dbReference type="InterPro" id="IPR018713">
    <property type="entry name" value="MPAB/Lcp_cat_dom"/>
</dbReference>
<evidence type="ECO:0000313" key="3">
    <source>
        <dbReference type="Proteomes" id="UP000182915"/>
    </source>
</evidence>
<dbReference type="AlphaFoldDB" id="A0A1H6JKN5"/>
<proteinExistence type="predicted"/>
<organism evidence="2 3">
    <name type="scientific">Mycolicibacterium rutilum</name>
    <name type="common">Mycobacterium rutilum</name>
    <dbReference type="NCBI Taxonomy" id="370526"/>
    <lineage>
        <taxon>Bacteria</taxon>
        <taxon>Bacillati</taxon>
        <taxon>Actinomycetota</taxon>
        <taxon>Actinomycetes</taxon>
        <taxon>Mycobacteriales</taxon>
        <taxon>Mycobacteriaceae</taxon>
        <taxon>Mycolicibacterium</taxon>
    </lineage>
</organism>
<dbReference type="OrthoDB" id="7614910at2"/>
<reference evidence="3" key="1">
    <citation type="submission" date="2016-10" db="EMBL/GenBank/DDBJ databases">
        <authorList>
            <person name="Varghese N."/>
            <person name="Submissions S."/>
        </authorList>
    </citation>
    <scope>NUCLEOTIDE SEQUENCE [LARGE SCALE GENOMIC DNA]</scope>
    <source>
        <strain evidence="3">DSM 45405</strain>
    </source>
</reference>
<accession>A0A1H6JKN5</accession>
<dbReference type="STRING" id="370526.SAMN04489835_1859"/>
<dbReference type="PANTHER" id="PTHR37539">
    <property type="entry name" value="SECRETED PROTEIN-RELATED"/>
    <property type="match status" value="1"/>
</dbReference>
<gene>
    <name evidence="2" type="ORF">SAMN04489835_1859</name>
</gene>
<dbReference type="InterPro" id="IPR037473">
    <property type="entry name" value="Lcp-like"/>
</dbReference>
<keyword evidence="3" id="KW-1185">Reference proteome</keyword>
<dbReference type="GO" id="GO:0016491">
    <property type="term" value="F:oxidoreductase activity"/>
    <property type="evidence" value="ECO:0007669"/>
    <property type="project" value="InterPro"/>
</dbReference>
<protein>
    <recommendedName>
        <fullName evidence="1">ER-bound oxygenase mpaB/mpaB'/Rubber oxygenase catalytic domain-containing protein</fullName>
    </recommendedName>
</protein>
<dbReference type="EMBL" id="LT629971">
    <property type="protein sequence ID" value="SEH59799.1"/>
    <property type="molecule type" value="Genomic_DNA"/>
</dbReference>
<feature type="domain" description="ER-bound oxygenase mpaB/mpaB'/Rubber oxygenase catalytic" evidence="1">
    <location>
        <begin position="140"/>
        <end position="351"/>
    </location>
</feature>
<dbReference type="PANTHER" id="PTHR37539:SF1">
    <property type="entry name" value="ER-BOUND OXYGENASE MPAB_MPAB'_RUBBER OXYGENASE CATALYTIC DOMAIN-CONTAINING PROTEIN"/>
    <property type="match status" value="1"/>
</dbReference>
<sequence>MKPIPARHPEYPRPVPVAIRTMARMLGIGAPTPQQWQRLGERLTVGDEPVDRLVEWMSGAGVAQMRPLFEQALAHGIAAVPDAPQPLRDFFDHVETMPDWVDPAKLRRGQRALRRGGADGMYVARDVSLLGGYQFSGFNKTLLRTGALEKGSNKRFAETMQWAMDVIAEGGLELYGSGYRSTLRVRFIHGLVRRHVGAMPDWRADEWGVPINQTDMAATLIGALVAPAVGAAGMGVVLRPKDYDAVAHLTRYVGWLMGVEDEWLPHSFRDSIRVLYHTLGALAEPDESSKQLAMPMADDPMIWHYDSMRALRRRIARAQHLSVTSGFLGPRTMRSLGLRPHLPWYPVLRLPVNLARSAAAVAVPGGIARATARGEREHRMLMRTIVGDDTATIGASAEHVSTVA</sequence>
<dbReference type="RefSeq" id="WP_083406883.1">
    <property type="nucleotide sequence ID" value="NZ_LT629971.1"/>
</dbReference>
<dbReference type="Proteomes" id="UP000182915">
    <property type="component" value="Chromosome I"/>
</dbReference>
<name>A0A1H6JKN5_MYCRU</name>
<evidence type="ECO:0000259" key="1">
    <source>
        <dbReference type="Pfam" id="PF09995"/>
    </source>
</evidence>